<keyword evidence="1" id="KW-1133">Transmembrane helix</keyword>
<dbReference type="EMBL" id="CAFBLG010000056">
    <property type="protein sequence ID" value="CAB4865821.1"/>
    <property type="molecule type" value="Genomic_DNA"/>
</dbReference>
<reference evidence="2" key="1">
    <citation type="submission" date="2020-05" db="EMBL/GenBank/DDBJ databases">
        <authorList>
            <person name="Chiriac C."/>
            <person name="Salcher M."/>
            <person name="Ghai R."/>
            <person name="Kavagutti S V."/>
        </authorList>
    </citation>
    <scope>NUCLEOTIDE SEQUENCE</scope>
</reference>
<organism evidence="2">
    <name type="scientific">freshwater metagenome</name>
    <dbReference type="NCBI Taxonomy" id="449393"/>
    <lineage>
        <taxon>unclassified sequences</taxon>
        <taxon>metagenomes</taxon>
        <taxon>ecological metagenomes</taxon>
    </lineage>
</organism>
<accession>A0A6J7D6K5</accession>
<proteinExistence type="predicted"/>
<name>A0A6J7D6K5_9ZZZZ</name>
<dbReference type="AlphaFoldDB" id="A0A6J7D6K5"/>
<gene>
    <name evidence="2" type="ORF">UFOPK3295_00675</name>
</gene>
<sequence>MGVIPWSYATTKARSTKPSRGSGFVVAITIAIWSTFATITLSSFAWSSIVLVSEFFLGSTVTTLAKDPTFPEVSPTIETKSPTTTDFLPSSRAFMAVITT</sequence>
<evidence type="ECO:0000313" key="2">
    <source>
        <dbReference type="EMBL" id="CAB4865821.1"/>
    </source>
</evidence>
<protein>
    <submittedName>
        <fullName evidence="2">Unannotated protein</fullName>
    </submittedName>
</protein>
<keyword evidence="1" id="KW-0472">Membrane</keyword>
<keyword evidence="1" id="KW-0812">Transmembrane</keyword>
<feature type="transmembrane region" description="Helical" evidence="1">
    <location>
        <begin position="21"/>
        <end position="39"/>
    </location>
</feature>
<evidence type="ECO:0000256" key="1">
    <source>
        <dbReference type="SAM" id="Phobius"/>
    </source>
</evidence>